<dbReference type="Gene3D" id="3.30.1320.10">
    <property type="match status" value="1"/>
</dbReference>
<evidence type="ECO:0000256" key="2">
    <source>
        <dbReference type="ARBA" id="ARBA00006668"/>
    </source>
</evidence>
<dbReference type="NCBIfam" id="TIGR00002">
    <property type="entry name" value="S16"/>
    <property type="match status" value="1"/>
</dbReference>
<dbReference type="FunFam" id="3.30.1320.10:FF:000004">
    <property type="entry name" value="28S ribosomal protein S16, mitochondrial"/>
    <property type="match status" value="1"/>
</dbReference>
<dbReference type="InterPro" id="IPR023803">
    <property type="entry name" value="Ribosomal_bS16_dom_sf"/>
</dbReference>
<evidence type="ECO:0000256" key="5">
    <source>
        <dbReference type="ARBA" id="ARBA00023274"/>
    </source>
</evidence>
<evidence type="ECO:0000256" key="6">
    <source>
        <dbReference type="ARBA" id="ARBA00035263"/>
    </source>
</evidence>
<evidence type="ECO:0000313" key="9">
    <source>
        <dbReference type="EMBL" id="KAK3867143.1"/>
    </source>
</evidence>
<evidence type="ECO:0000256" key="7">
    <source>
        <dbReference type="ARBA" id="ARBA00035438"/>
    </source>
</evidence>
<dbReference type="PANTHER" id="PTHR12919:SF20">
    <property type="entry name" value="SMALL RIBOSOMAL SUBUNIT PROTEIN BS16M"/>
    <property type="match status" value="1"/>
</dbReference>
<keyword evidence="10" id="KW-1185">Reference proteome</keyword>
<dbReference type="AlphaFoldDB" id="A0AAE1KAC7"/>
<dbReference type="GO" id="GO:0032543">
    <property type="term" value="P:mitochondrial translation"/>
    <property type="evidence" value="ECO:0007669"/>
    <property type="project" value="TreeGrafter"/>
</dbReference>
<evidence type="ECO:0000256" key="3">
    <source>
        <dbReference type="ARBA" id="ARBA00022980"/>
    </source>
</evidence>
<evidence type="ECO:0000256" key="8">
    <source>
        <dbReference type="SAM" id="MobiDB-lite"/>
    </source>
</evidence>
<dbReference type="Pfam" id="PF00886">
    <property type="entry name" value="Ribosomal_S16"/>
    <property type="match status" value="1"/>
</dbReference>
<comment type="similarity">
    <text evidence="2">Belongs to the bacterial ribosomal protein bS16 family.</text>
</comment>
<keyword evidence="5" id="KW-0687">Ribonucleoprotein</keyword>
<dbReference type="InterPro" id="IPR000307">
    <property type="entry name" value="Ribosomal_bS16"/>
</dbReference>
<gene>
    <name evidence="9" type="ORF">Pcinc_027366</name>
</gene>
<organism evidence="9 10">
    <name type="scientific">Petrolisthes cinctipes</name>
    <name type="common">Flat porcelain crab</name>
    <dbReference type="NCBI Taxonomy" id="88211"/>
    <lineage>
        <taxon>Eukaryota</taxon>
        <taxon>Metazoa</taxon>
        <taxon>Ecdysozoa</taxon>
        <taxon>Arthropoda</taxon>
        <taxon>Crustacea</taxon>
        <taxon>Multicrustacea</taxon>
        <taxon>Malacostraca</taxon>
        <taxon>Eumalacostraca</taxon>
        <taxon>Eucarida</taxon>
        <taxon>Decapoda</taxon>
        <taxon>Pleocyemata</taxon>
        <taxon>Anomura</taxon>
        <taxon>Galatheoidea</taxon>
        <taxon>Porcellanidae</taxon>
        <taxon>Petrolisthes</taxon>
    </lineage>
</organism>
<dbReference type="GO" id="GO:0005763">
    <property type="term" value="C:mitochondrial small ribosomal subunit"/>
    <property type="evidence" value="ECO:0007669"/>
    <property type="project" value="TreeGrafter"/>
</dbReference>
<comment type="caution">
    <text evidence="9">The sequence shown here is derived from an EMBL/GenBank/DDBJ whole genome shotgun (WGS) entry which is preliminary data.</text>
</comment>
<name>A0AAE1KAC7_PETCI</name>
<keyword evidence="3" id="KW-0689">Ribosomal protein</keyword>
<accession>A0AAE1KAC7</accession>
<feature type="region of interest" description="Disordered" evidence="8">
    <location>
        <begin position="110"/>
        <end position="132"/>
    </location>
</feature>
<sequence length="132" mass="15138">MFAASGGATYHKLAKLCIRFAKHGCTNRPFYHIVVMEKRKSRNDHIIEQLGTYDPVVNAHGEKLCSLNLERICYWMGRPVCDVSQSCAVLFGLAGLLPVHPTSYMKAWRNRRKQQEEMEAKEEQEKKTEAIP</sequence>
<feature type="compositionally biased region" description="Basic and acidic residues" evidence="8">
    <location>
        <begin position="113"/>
        <end position="132"/>
    </location>
</feature>
<dbReference type="EMBL" id="JAWQEG010003267">
    <property type="protein sequence ID" value="KAK3867143.1"/>
    <property type="molecule type" value="Genomic_DNA"/>
</dbReference>
<evidence type="ECO:0000256" key="1">
    <source>
        <dbReference type="ARBA" id="ARBA00004173"/>
    </source>
</evidence>
<evidence type="ECO:0000256" key="4">
    <source>
        <dbReference type="ARBA" id="ARBA00023128"/>
    </source>
</evidence>
<protein>
    <recommendedName>
        <fullName evidence="6">Small ribosomal subunit protein bS16m</fullName>
    </recommendedName>
    <alternativeName>
        <fullName evidence="7">28S ribosomal protein S16, mitochondrial</fullName>
    </alternativeName>
</protein>
<dbReference type="Proteomes" id="UP001286313">
    <property type="component" value="Unassembled WGS sequence"/>
</dbReference>
<dbReference type="GO" id="GO:0005743">
    <property type="term" value="C:mitochondrial inner membrane"/>
    <property type="evidence" value="ECO:0007669"/>
    <property type="project" value="UniProtKB-ARBA"/>
</dbReference>
<reference evidence="9" key="1">
    <citation type="submission" date="2023-10" db="EMBL/GenBank/DDBJ databases">
        <title>Genome assemblies of two species of porcelain crab, Petrolisthes cinctipes and Petrolisthes manimaculis (Anomura: Porcellanidae).</title>
        <authorList>
            <person name="Angst P."/>
        </authorList>
    </citation>
    <scope>NUCLEOTIDE SEQUENCE</scope>
    <source>
        <strain evidence="9">PB745_01</strain>
        <tissue evidence="9">Gill</tissue>
    </source>
</reference>
<proteinExistence type="inferred from homology"/>
<dbReference type="SUPFAM" id="SSF54565">
    <property type="entry name" value="Ribosomal protein S16"/>
    <property type="match status" value="1"/>
</dbReference>
<keyword evidence="4" id="KW-0496">Mitochondrion</keyword>
<dbReference type="GO" id="GO:0003735">
    <property type="term" value="F:structural constituent of ribosome"/>
    <property type="evidence" value="ECO:0007669"/>
    <property type="project" value="InterPro"/>
</dbReference>
<dbReference type="PANTHER" id="PTHR12919">
    <property type="entry name" value="30S RIBOSOMAL PROTEIN S16"/>
    <property type="match status" value="1"/>
</dbReference>
<evidence type="ECO:0000313" key="10">
    <source>
        <dbReference type="Proteomes" id="UP001286313"/>
    </source>
</evidence>
<comment type="subcellular location">
    <subcellularLocation>
        <location evidence="1">Mitochondrion</location>
    </subcellularLocation>
</comment>